<proteinExistence type="inferred from homology"/>
<evidence type="ECO:0000256" key="7">
    <source>
        <dbReference type="ARBA" id="ARBA00023004"/>
    </source>
</evidence>
<dbReference type="Pfam" id="PF10637">
    <property type="entry name" value="Ofd1_CTDD"/>
    <property type="match status" value="1"/>
</dbReference>
<evidence type="ECO:0000256" key="5">
    <source>
        <dbReference type="ARBA" id="ARBA00022964"/>
    </source>
</evidence>
<evidence type="ECO:0000256" key="6">
    <source>
        <dbReference type="ARBA" id="ARBA00023002"/>
    </source>
</evidence>
<dbReference type="Gene3D" id="3.60.130.20">
    <property type="entry name" value="Oxoglutarate/iron-dependent oxygenase, C-terminal degradation domain"/>
    <property type="match status" value="1"/>
</dbReference>
<reference evidence="11 12" key="1">
    <citation type="submission" date="2019-03" db="EMBL/GenBank/DDBJ databases">
        <authorList>
            <person name="Gaulin E."/>
            <person name="Dumas B."/>
        </authorList>
    </citation>
    <scope>NUCLEOTIDE SEQUENCE [LARGE SCALE GENOMIC DNA]</scope>
    <source>
        <strain evidence="11">CBS 568.67</strain>
    </source>
</reference>
<dbReference type="InterPro" id="IPR039558">
    <property type="entry name" value="TPA1/OFD1_N"/>
</dbReference>
<dbReference type="GO" id="GO:0031543">
    <property type="term" value="F:peptidyl-proline dioxygenase activity"/>
    <property type="evidence" value="ECO:0007669"/>
    <property type="project" value="UniProtKB-ARBA"/>
</dbReference>
<dbReference type="PANTHER" id="PTHR12117:SF0">
    <property type="entry name" value="PROLYL 3-HYDROXYLASE OGFOD1"/>
    <property type="match status" value="1"/>
</dbReference>
<dbReference type="InterPro" id="IPR006620">
    <property type="entry name" value="Pro_4_hyd_alph"/>
</dbReference>
<evidence type="ECO:0000256" key="1">
    <source>
        <dbReference type="ARBA" id="ARBA00001961"/>
    </source>
</evidence>
<evidence type="ECO:0000313" key="11">
    <source>
        <dbReference type="EMBL" id="VFU00158.1"/>
    </source>
</evidence>
<evidence type="ECO:0000313" key="10">
    <source>
        <dbReference type="EMBL" id="KAF0684514.1"/>
    </source>
</evidence>
<keyword evidence="4" id="KW-0847">Vitamin C</keyword>
<dbReference type="Pfam" id="PF13661">
    <property type="entry name" value="2OG-FeII_Oxy_4"/>
    <property type="match status" value="1"/>
</dbReference>
<keyword evidence="6" id="KW-0560">Oxidoreductase</keyword>
<dbReference type="SMART" id="SM00702">
    <property type="entry name" value="P4Hc"/>
    <property type="match status" value="1"/>
</dbReference>
<evidence type="ECO:0000259" key="9">
    <source>
        <dbReference type="PROSITE" id="PS51471"/>
    </source>
</evidence>
<comment type="similarity">
    <text evidence="2">Belongs to the TPA1 family.</text>
</comment>
<gene>
    <name evidence="11" type="primary">Aste57867_23513</name>
    <name evidence="10" type="ORF">As57867_023442</name>
    <name evidence="11" type="ORF">ASTE57867_23513</name>
</gene>
<evidence type="ECO:0000256" key="2">
    <source>
        <dbReference type="ARBA" id="ARBA00007443"/>
    </source>
</evidence>
<dbReference type="PROSITE" id="PS51471">
    <property type="entry name" value="FE2OG_OXY"/>
    <property type="match status" value="1"/>
</dbReference>
<evidence type="ECO:0000256" key="8">
    <source>
        <dbReference type="ARBA" id="ARBA00047444"/>
    </source>
</evidence>
<evidence type="ECO:0000256" key="4">
    <source>
        <dbReference type="ARBA" id="ARBA00022896"/>
    </source>
</evidence>
<sequence length="570" mass="61675">MAEPSSKKLKADTPVVLHPGLVNMTADERREIKDIVLSNAPFPHYQIPALCTPEHMLKVHTECVEELQSTFKETDLFKLYQTIDLANLKLSDPLATKLPALMQLRNALVDICCVSIPSHGVLQYTTAFRSLIADIMGCGPLTDKVDCAANVYMSGCHLLPHDDVIGTRCISYVIYLSDPEDEWKAEDGGALELFPAAEPGIPALVPTTFVLPSYNTLALFRVEPGVSFHSVQEVYADKPRLSIQGWFHQESAPDGVEQATQRQLAAMAATVAPFDPLSNADDDDEDDLSTDDIDYLKTFINDIYLSAPTIAQIQRAFQQTGSLQLQDFLIPAWADAIAAATRRDDATDHLGHGHVPAYTAGYGPDWAPQGPLYHQRYLRFVGPGASSPSAAASSGALLGTVQSDLVRSDAFSKWLAAVSGVGLSGVRSEVRRFRAGLDYTLAHAPDADHAILDAVVCFCDPGKTRHGDAAAGDDDAQSTWQTGFECYMAAKDDGVGDVAADDDENGVQIEAQHNTLSLVVRDTHTIKFVKFISAREPGSRWDVHAEFCLAAVAAADDDDDDKGDEGDEAA</sequence>
<dbReference type="InterPro" id="IPR005123">
    <property type="entry name" value="Oxoglu/Fe-dep_dioxygenase_dom"/>
</dbReference>
<keyword evidence="12" id="KW-1185">Reference proteome</keyword>
<dbReference type="GO" id="GO:0005506">
    <property type="term" value="F:iron ion binding"/>
    <property type="evidence" value="ECO:0007669"/>
    <property type="project" value="InterPro"/>
</dbReference>
<dbReference type="InterPro" id="IPR043044">
    <property type="entry name" value="TPA1/Ofd1_C"/>
</dbReference>
<dbReference type="EMBL" id="CAADRA010007302">
    <property type="protein sequence ID" value="VFU00158.1"/>
    <property type="molecule type" value="Genomic_DNA"/>
</dbReference>
<keyword evidence="7" id="KW-0408">Iron</keyword>
<dbReference type="OrthoDB" id="430522at2759"/>
<dbReference type="Gene3D" id="2.60.120.620">
    <property type="entry name" value="q2cbj1_9rhob like domain"/>
    <property type="match status" value="1"/>
</dbReference>
<accession>A0A485LN97</accession>
<organism evidence="11 12">
    <name type="scientific">Aphanomyces stellatus</name>
    <dbReference type="NCBI Taxonomy" id="120398"/>
    <lineage>
        <taxon>Eukaryota</taxon>
        <taxon>Sar</taxon>
        <taxon>Stramenopiles</taxon>
        <taxon>Oomycota</taxon>
        <taxon>Saprolegniomycetes</taxon>
        <taxon>Saprolegniales</taxon>
        <taxon>Verrucalvaceae</taxon>
        <taxon>Aphanomyces</taxon>
    </lineage>
</organism>
<dbReference type="Proteomes" id="UP000332933">
    <property type="component" value="Unassembled WGS sequence"/>
</dbReference>
<dbReference type="InterPro" id="IPR019601">
    <property type="entry name" value="Oxoglutarate/Fe-dep_Oase_C"/>
</dbReference>
<comment type="catalytic activity">
    <reaction evidence="8">
        <text>[ribosomal protein uS12]-L-proline + 2-oxoglutarate + O2 = [ribosomal protein uS12]-(3S)-3-hydroxy-L-proline + succinate + CO2</text>
        <dbReference type="Rhea" id="RHEA:54156"/>
        <dbReference type="Rhea" id="RHEA-COMP:13816"/>
        <dbReference type="Rhea" id="RHEA-COMP:13818"/>
        <dbReference type="ChEBI" id="CHEBI:15379"/>
        <dbReference type="ChEBI" id="CHEBI:16526"/>
        <dbReference type="ChEBI" id="CHEBI:16810"/>
        <dbReference type="ChEBI" id="CHEBI:30031"/>
        <dbReference type="ChEBI" id="CHEBI:50342"/>
        <dbReference type="ChEBI" id="CHEBI:85428"/>
    </reaction>
</comment>
<dbReference type="AlphaFoldDB" id="A0A485LN97"/>
<keyword evidence="3" id="KW-0479">Metal-binding</keyword>
<comment type="cofactor">
    <cofactor evidence="1">
        <name>L-ascorbate</name>
        <dbReference type="ChEBI" id="CHEBI:38290"/>
    </cofactor>
</comment>
<reference evidence="10" key="2">
    <citation type="submission" date="2019-06" db="EMBL/GenBank/DDBJ databases">
        <title>Genomics analysis of Aphanomyces spp. identifies a new class of oomycete effector associated with host adaptation.</title>
        <authorList>
            <person name="Gaulin E."/>
        </authorList>
    </citation>
    <scope>NUCLEOTIDE SEQUENCE</scope>
    <source>
        <strain evidence="10">CBS 578.67</strain>
    </source>
</reference>
<dbReference type="GO" id="GO:0031418">
    <property type="term" value="F:L-ascorbic acid binding"/>
    <property type="evidence" value="ECO:0007669"/>
    <property type="project" value="UniProtKB-KW"/>
</dbReference>
<dbReference type="PANTHER" id="PTHR12117">
    <property type="entry name" value="HISTONE ACETYLTRANSFERASE COMPLEX"/>
    <property type="match status" value="1"/>
</dbReference>
<name>A0A485LN97_9STRA</name>
<dbReference type="InterPro" id="IPR051842">
    <property type="entry name" value="uS12_prolyl_hydroxylase"/>
</dbReference>
<protein>
    <submittedName>
        <fullName evidence="11">Aste57867_23513 protein</fullName>
    </submittedName>
</protein>
<evidence type="ECO:0000256" key="3">
    <source>
        <dbReference type="ARBA" id="ARBA00022723"/>
    </source>
</evidence>
<keyword evidence="5" id="KW-0223">Dioxygenase</keyword>
<evidence type="ECO:0000313" key="12">
    <source>
        <dbReference type="Proteomes" id="UP000332933"/>
    </source>
</evidence>
<feature type="domain" description="Fe2OG dioxygenase" evidence="9">
    <location>
        <begin position="143"/>
        <end position="249"/>
    </location>
</feature>
<dbReference type="EMBL" id="VJMH01007276">
    <property type="protein sequence ID" value="KAF0684514.1"/>
    <property type="molecule type" value="Genomic_DNA"/>
</dbReference>